<dbReference type="CDD" id="cd06257">
    <property type="entry name" value="DnaJ"/>
    <property type="match status" value="1"/>
</dbReference>
<comment type="function">
    <text evidence="4">Co-chaperone for Hsp70 protein HSPA5/BiP that acts as a key repressor of the ERN1/IRE1-mediated unfolded protein response (UPR). J domain-containing co-chaperones stimulate the ATPase activity of Hsp70 proteins and are required for efficient substrate recognition by Hsp70 proteins. In the unstressed endoplasmic reticulum, interacts with the luminal region of ERN1/IRE1 and selectively recruits HSPA5/BiP: HSPA5/BiP disrupts the dimerization of the active ERN1/IRE1 luminal region, thereby inactivating ERN1/IRE1. Also involved in endoplasmic reticulum-associated degradation (ERAD) of misfolded proteins. Required for survival of B-cell progenitors and normal antibody production.</text>
</comment>
<dbReference type="GO" id="GO:0036503">
    <property type="term" value="P:ERAD pathway"/>
    <property type="evidence" value="ECO:0007669"/>
    <property type="project" value="TreeGrafter"/>
</dbReference>
<evidence type="ECO:0000256" key="4">
    <source>
        <dbReference type="ARBA" id="ARBA00045428"/>
    </source>
</evidence>
<dbReference type="WBParaSite" id="sdigi.contig183.g5795.t1">
    <property type="protein sequence ID" value="sdigi.contig183.g5795.t1"/>
    <property type="gene ID" value="sdigi.contig183.g5795"/>
</dbReference>
<reference evidence="8" key="1">
    <citation type="submission" date="2022-11" db="UniProtKB">
        <authorList>
            <consortium name="WormBaseParasite"/>
        </authorList>
    </citation>
    <scope>IDENTIFICATION</scope>
</reference>
<accession>A0A915PPG4</accession>
<keyword evidence="7" id="KW-1185">Reference proteome</keyword>
<dbReference type="GO" id="GO:0051787">
    <property type="term" value="F:misfolded protein binding"/>
    <property type="evidence" value="ECO:0007669"/>
    <property type="project" value="TreeGrafter"/>
</dbReference>
<evidence type="ECO:0000256" key="3">
    <source>
        <dbReference type="ARBA" id="ARBA00041533"/>
    </source>
</evidence>
<evidence type="ECO:0000259" key="6">
    <source>
        <dbReference type="PROSITE" id="PS50076"/>
    </source>
</evidence>
<evidence type="ECO:0000256" key="5">
    <source>
        <dbReference type="ARBA" id="ARBA00046365"/>
    </source>
</evidence>
<feature type="domain" description="J" evidence="6">
    <location>
        <begin position="34"/>
        <end position="102"/>
    </location>
</feature>
<evidence type="ECO:0000313" key="8">
    <source>
        <dbReference type="WBParaSite" id="sdigi.contig183.g5795.t1"/>
    </source>
</evidence>
<dbReference type="AlphaFoldDB" id="A0A915PPG4"/>
<proteinExistence type="predicted"/>
<dbReference type="GO" id="GO:0051087">
    <property type="term" value="F:protein-folding chaperone binding"/>
    <property type="evidence" value="ECO:0007669"/>
    <property type="project" value="TreeGrafter"/>
</dbReference>
<protein>
    <recommendedName>
        <fullName evidence="2">DnaJ homolog subfamily B member 9</fullName>
    </recommendedName>
    <alternativeName>
        <fullName evidence="3">Endoplasmic reticulum DNA J domain-containing protein 4</fullName>
    </alternativeName>
</protein>
<dbReference type="SMART" id="SM00271">
    <property type="entry name" value="DnaJ"/>
    <property type="match status" value="1"/>
</dbReference>
<comment type="subunit">
    <text evidence="5">Interacts with HSPA5/BiP; interaction is direct. Interacts with ERN1/IRE1 (via the luminal region). Interacts with DERL1.</text>
</comment>
<dbReference type="Gene3D" id="1.10.287.110">
    <property type="entry name" value="DnaJ domain"/>
    <property type="match status" value="1"/>
</dbReference>
<evidence type="ECO:0000256" key="2">
    <source>
        <dbReference type="ARBA" id="ARBA00040158"/>
    </source>
</evidence>
<dbReference type="GO" id="GO:0005783">
    <property type="term" value="C:endoplasmic reticulum"/>
    <property type="evidence" value="ECO:0007669"/>
    <property type="project" value="TreeGrafter"/>
</dbReference>
<dbReference type="InterPro" id="IPR051948">
    <property type="entry name" value="Hsp70_co-chaperone_J-domain"/>
</dbReference>
<evidence type="ECO:0000313" key="7">
    <source>
        <dbReference type="Proteomes" id="UP000887581"/>
    </source>
</evidence>
<dbReference type="InterPro" id="IPR001623">
    <property type="entry name" value="DnaJ_domain"/>
</dbReference>
<name>A0A915PPG4_9BILA</name>
<organism evidence="7 8">
    <name type="scientific">Setaria digitata</name>
    <dbReference type="NCBI Taxonomy" id="48799"/>
    <lineage>
        <taxon>Eukaryota</taxon>
        <taxon>Metazoa</taxon>
        <taxon>Ecdysozoa</taxon>
        <taxon>Nematoda</taxon>
        <taxon>Chromadorea</taxon>
        <taxon>Rhabditida</taxon>
        <taxon>Spirurina</taxon>
        <taxon>Spiruromorpha</taxon>
        <taxon>Filarioidea</taxon>
        <taxon>Setariidae</taxon>
        <taxon>Setaria</taxon>
    </lineage>
</organism>
<keyword evidence="1" id="KW-0143">Chaperone</keyword>
<dbReference type="PANTHER" id="PTHR44360">
    <property type="entry name" value="DNAJ HOMOLOG SUBFAMILY B MEMBER 9"/>
    <property type="match status" value="1"/>
</dbReference>
<evidence type="ECO:0000256" key="1">
    <source>
        <dbReference type="ARBA" id="ARBA00023186"/>
    </source>
</evidence>
<dbReference type="PROSITE" id="PS50076">
    <property type="entry name" value="DNAJ_2"/>
    <property type="match status" value="1"/>
</dbReference>
<dbReference type="Pfam" id="PF00226">
    <property type="entry name" value="DnaJ"/>
    <property type="match status" value="1"/>
</dbReference>
<dbReference type="Proteomes" id="UP000887581">
    <property type="component" value="Unplaced"/>
</dbReference>
<sequence>MPRLDGVIKPSVRRPLYYSSYRWLSTYQNTSGKNYYDILGVKPDASIAEIKSAFYELSKKYHPDAMKKSTGRNMHTEIYLEIKNAYEVLKDKKKRQDYDLGRTSTSMPHSHATYEKYKETTGQNFKRYYDSSNFYARTPQYDNDQWYAWYQKQRAERMEARWNSKYPLIFDAVTTGVGVVLLARNIPNLLDVSIAVRGLRFRICHLRVVFVIENYLVPA</sequence>
<dbReference type="PRINTS" id="PR00625">
    <property type="entry name" value="JDOMAIN"/>
</dbReference>
<dbReference type="SUPFAM" id="SSF46565">
    <property type="entry name" value="Chaperone J-domain"/>
    <property type="match status" value="1"/>
</dbReference>
<dbReference type="PANTHER" id="PTHR44360:SF1">
    <property type="entry name" value="DNAJ HOMOLOG SUBFAMILY B MEMBER 9"/>
    <property type="match status" value="1"/>
</dbReference>
<dbReference type="InterPro" id="IPR036869">
    <property type="entry name" value="J_dom_sf"/>
</dbReference>